<dbReference type="InterPro" id="IPR039569">
    <property type="entry name" value="FAS1-like_DH_region"/>
</dbReference>
<proteinExistence type="predicted"/>
<evidence type="ECO:0000259" key="1">
    <source>
        <dbReference type="Pfam" id="PF13452"/>
    </source>
</evidence>
<dbReference type="Proteomes" id="UP000515728">
    <property type="component" value="Chromosome"/>
</dbReference>
<dbReference type="CDD" id="cd03441">
    <property type="entry name" value="R_hydratase_like"/>
    <property type="match status" value="1"/>
</dbReference>
<feature type="domain" description="FAS1-like dehydratase" evidence="1">
    <location>
        <begin position="12"/>
        <end position="155"/>
    </location>
</feature>
<keyword evidence="3" id="KW-1185">Reference proteome</keyword>
<accession>A0A7G7MBX7</accession>
<dbReference type="KEGG" id="ppel:H6H00_18775"/>
<dbReference type="Pfam" id="PF13452">
    <property type="entry name" value="FAS1_DH_region"/>
    <property type="match status" value="1"/>
</dbReference>
<dbReference type="RefSeq" id="WP_185717050.1">
    <property type="nucleotide sequence ID" value="NZ_BAAAWI010000001.1"/>
</dbReference>
<sequence length="164" mass="17550">MTGGLVTDEARAWIGRSDPPVTVQVSATDIAKYCHAVGETAPEHFDEAAAHAAGYRTIVAPPGFYVAVRISAALIRPRTALAEDGTPDADLPPMAVTQVMAGETRARFPGRIHAGDRITLEKTITGLTEKSGSSGPFVLMGLRHRLTNQLGEEVVVEDYSRILR</sequence>
<organism evidence="2 3">
    <name type="scientific">Pseudonocardia petroleophila</name>
    <dbReference type="NCBI Taxonomy" id="37331"/>
    <lineage>
        <taxon>Bacteria</taxon>
        <taxon>Bacillati</taxon>
        <taxon>Actinomycetota</taxon>
        <taxon>Actinomycetes</taxon>
        <taxon>Pseudonocardiales</taxon>
        <taxon>Pseudonocardiaceae</taxon>
        <taxon>Pseudonocardia</taxon>
    </lineage>
</organism>
<protein>
    <submittedName>
        <fullName evidence="2">MaoC family dehydratase N-terminal domain-containing protein</fullName>
    </submittedName>
</protein>
<evidence type="ECO:0000313" key="2">
    <source>
        <dbReference type="EMBL" id="QNG50288.1"/>
    </source>
</evidence>
<evidence type="ECO:0000313" key="3">
    <source>
        <dbReference type="Proteomes" id="UP000515728"/>
    </source>
</evidence>
<dbReference type="InterPro" id="IPR029069">
    <property type="entry name" value="HotDog_dom_sf"/>
</dbReference>
<dbReference type="EMBL" id="CP060131">
    <property type="protein sequence ID" value="QNG50288.1"/>
    <property type="molecule type" value="Genomic_DNA"/>
</dbReference>
<reference evidence="2 3" key="1">
    <citation type="submission" date="2020-08" db="EMBL/GenBank/DDBJ databases">
        <authorList>
            <person name="Mo P."/>
        </authorList>
    </citation>
    <scope>NUCLEOTIDE SEQUENCE [LARGE SCALE GENOMIC DNA]</scope>
    <source>
        <strain evidence="2 3">CGMCC 4.1532</strain>
    </source>
</reference>
<dbReference type="SUPFAM" id="SSF54637">
    <property type="entry name" value="Thioesterase/thiol ester dehydrase-isomerase"/>
    <property type="match status" value="1"/>
</dbReference>
<gene>
    <name evidence="2" type="ORF">H6H00_18775</name>
</gene>
<name>A0A7G7MBX7_9PSEU</name>
<dbReference type="AlphaFoldDB" id="A0A7G7MBX7"/>
<dbReference type="Gene3D" id="3.10.129.10">
    <property type="entry name" value="Hotdog Thioesterase"/>
    <property type="match status" value="1"/>
</dbReference>